<reference evidence="8" key="1">
    <citation type="journal article" date="2007" name="Nature">
        <title>The grapevine genome sequence suggests ancestral hexaploidization in major angiosperm phyla.</title>
        <authorList>
            <consortium name="The French-Italian Public Consortium for Grapevine Genome Characterization."/>
            <person name="Jaillon O."/>
            <person name="Aury J.-M."/>
            <person name="Noel B."/>
            <person name="Policriti A."/>
            <person name="Clepet C."/>
            <person name="Casagrande A."/>
            <person name="Choisne N."/>
            <person name="Aubourg S."/>
            <person name="Vitulo N."/>
            <person name="Jubin C."/>
            <person name="Vezzi A."/>
            <person name="Legeai F."/>
            <person name="Hugueney P."/>
            <person name="Dasilva C."/>
            <person name="Horner D."/>
            <person name="Mica E."/>
            <person name="Jublot D."/>
            <person name="Poulain J."/>
            <person name="Bruyere C."/>
            <person name="Billault A."/>
            <person name="Segurens B."/>
            <person name="Gouyvenoux M."/>
            <person name="Ugarte E."/>
            <person name="Cattonaro F."/>
            <person name="Anthouard V."/>
            <person name="Vico V."/>
            <person name="Del Fabbro C."/>
            <person name="Alaux M."/>
            <person name="Di Gaspero G."/>
            <person name="Dumas V."/>
            <person name="Felice N."/>
            <person name="Paillard S."/>
            <person name="Juman I."/>
            <person name="Moroldo M."/>
            <person name="Scalabrin S."/>
            <person name="Canaguier A."/>
            <person name="Le Clainche I."/>
            <person name="Malacrida G."/>
            <person name="Durand E."/>
            <person name="Pesole G."/>
            <person name="Laucou V."/>
            <person name="Chatelet P."/>
            <person name="Merdinoglu D."/>
            <person name="Delledonne M."/>
            <person name="Pezzotti M."/>
            <person name="Lecharny A."/>
            <person name="Scarpelli C."/>
            <person name="Artiguenave F."/>
            <person name="Pe M.E."/>
            <person name="Valle G."/>
            <person name="Morgante M."/>
            <person name="Caboche M."/>
            <person name="Adam-Blondon A.-F."/>
            <person name="Weissenbach J."/>
            <person name="Quetier F."/>
            <person name="Wincker P."/>
        </authorList>
    </citation>
    <scope>NUCLEOTIDE SEQUENCE [LARGE SCALE GENOMIC DNA]</scope>
    <source>
        <strain evidence="8">cv. Pinot noir / PN40024</strain>
    </source>
</reference>
<comment type="subcellular location">
    <subcellularLocation>
        <location evidence="1">Nucleus</location>
    </subcellularLocation>
</comment>
<dbReference type="Pfam" id="PF13921">
    <property type="entry name" value="Myb_DNA-bind_6"/>
    <property type="match status" value="2"/>
</dbReference>
<dbReference type="GO" id="GO:0000981">
    <property type="term" value="F:DNA-binding transcription factor activity, RNA polymerase II-specific"/>
    <property type="evidence" value="ECO:0000318"/>
    <property type="project" value="GO_Central"/>
</dbReference>
<keyword evidence="3" id="KW-0539">Nucleus</keyword>
<keyword evidence="4" id="KW-0812">Transmembrane</keyword>
<dbReference type="CDD" id="cd00167">
    <property type="entry name" value="SANT"/>
    <property type="match status" value="4"/>
</dbReference>
<feature type="domain" description="Myb-like" evidence="5">
    <location>
        <begin position="48"/>
        <end position="94"/>
    </location>
</feature>
<keyword evidence="2" id="KW-0238">DNA-binding</keyword>
<evidence type="ECO:0000313" key="7">
    <source>
        <dbReference type="EMBL" id="CBI26493.3"/>
    </source>
</evidence>
<evidence type="ECO:0000259" key="6">
    <source>
        <dbReference type="PROSITE" id="PS51294"/>
    </source>
</evidence>
<dbReference type="InterPro" id="IPR017930">
    <property type="entry name" value="Myb_dom"/>
</dbReference>
<dbReference type="GO" id="GO:0000978">
    <property type="term" value="F:RNA polymerase II cis-regulatory region sequence-specific DNA binding"/>
    <property type="evidence" value="ECO:0000318"/>
    <property type="project" value="GO_Central"/>
</dbReference>
<dbReference type="PROSITE" id="PS51294">
    <property type="entry name" value="HTH_MYB"/>
    <property type="match status" value="3"/>
</dbReference>
<dbReference type="EMBL" id="FN595750">
    <property type="protein sequence ID" value="CBI26493.3"/>
    <property type="molecule type" value="Genomic_DNA"/>
</dbReference>
<dbReference type="SUPFAM" id="SSF46689">
    <property type="entry name" value="Homeodomain-like"/>
    <property type="match status" value="3"/>
</dbReference>
<feature type="domain" description="HTH myb-type" evidence="6">
    <location>
        <begin position="95"/>
        <end position="151"/>
    </location>
</feature>
<keyword evidence="4" id="KW-0472">Membrane</keyword>
<dbReference type="eggNOG" id="KOG0048">
    <property type="taxonomic scope" value="Eukaryota"/>
</dbReference>
<evidence type="ECO:0000256" key="2">
    <source>
        <dbReference type="ARBA" id="ARBA00023125"/>
    </source>
</evidence>
<feature type="domain" description="HTH myb-type" evidence="6">
    <location>
        <begin position="152"/>
        <end position="199"/>
    </location>
</feature>
<name>D7T7M2_VITVI</name>
<dbReference type="GO" id="GO:0005634">
    <property type="term" value="C:nucleus"/>
    <property type="evidence" value="ECO:0000318"/>
    <property type="project" value="GO_Central"/>
</dbReference>
<dbReference type="InterPro" id="IPR001005">
    <property type="entry name" value="SANT/Myb"/>
</dbReference>
<keyword evidence="8" id="KW-1185">Reference proteome</keyword>
<dbReference type="InterPro" id="IPR009057">
    <property type="entry name" value="Homeodomain-like_sf"/>
</dbReference>
<dbReference type="PROSITE" id="PS50090">
    <property type="entry name" value="MYB_LIKE"/>
    <property type="match status" value="4"/>
</dbReference>
<feature type="domain" description="Myb-like" evidence="5">
    <location>
        <begin position="95"/>
        <end position="147"/>
    </location>
</feature>
<evidence type="ECO:0000256" key="4">
    <source>
        <dbReference type="SAM" id="Phobius"/>
    </source>
</evidence>
<dbReference type="PaxDb" id="29760-VIT_16s0039g01750.t01"/>
<accession>D7T7M2</accession>
<evidence type="ECO:0000313" key="8">
    <source>
        <dbReference type="Proteomes" id="UP000009183"/>
    </source>
</evidence>
<dbReference type="SMART" id="SM00717">
    <property type="entry name" value="SANT"/>
    <property type="match status" value="4"/>
</dbReference>
<feature type="domain" description="Myb-like" evidence="5">
    <location>
        <begin position="148"/>
        <end position="199"/>
    </location>
</feature>
<protein>
    <submittedName>
        <fullName evidence="7">Uncharacterized protein</fullName>
    </submittedName>
</protein>
<dbReference type="Pfam" id="PF00249">
    <property type="entry name" value="Myb_DNA-binding"/>
    <property type="match status" value="1"/>
</dbReference>
<feature type="domain" description="HTH myb-type" evidence="6">
    <location>
        <begin position="200"/>
        <end position="254"/>
    </location>
</feature>
<sequence length="290" mass="34001">MGRASLVFFAVIVFIYLFSCSIFHGSSFIGLISSISAGKSVMETPQQTSGLETRPWTKEEDQKLFECKSKNRHLSWPEIAMLTELERSRKRCRERPEEQRPRWTEEEDRMLFECKGRNLDLPWPDIAELAGLSRSGKSCRDRWKNHLDPNVKRGNFSQEEDETIIRLHSSHENSIWRASSCQLENRSGKSCRERWKNHLDSNVKRGNFSQEEDETIIRLHSSHGNSWAFIATHLPGRTDNALKNRWNHHLKNKLIGREDKLGLLGFSESKEKEAERFRNERRRLGVFRFS</sequence>
<dbReference type="InParanoid" id="D7T7M2"/>
<dbReference type="OMA" id="NESHIPW"/>
<organism evidence="7 8">
    <name type="scientific">Vitis vinifera</name>
    <name type="common">Grape</name>
    <dbReference type="NCBI Taxonomy" id="29760"/>
    <lineage>
        <taxon>Eukaryota</taxon>
        <taxon>Viridiplantae</taxon>
        <taxon>Streptophyta</taxon>
        <taxon>Embryophyta</taxon>
        <taxon>Tracheophyta</taxon>
        <taxon>Spermatophyta</taxon>
        <taxon>Magnoliopsida</taxon>
        <taxon>eudicotyledons</taxon>
        <taxon>Gunneridae</taxon>
        <taxon>Pentapetalae</taxon>
        <taxon>rosids</taxon>
        <taxon>Vitales</taxon>
        <taxon>Vitaceae</taxon>
        <taxon>Viteae</taxon>
        <taxon>Vitis</taxon>
    </lineage>
</organism>
<keyword evidence="4" id="KW-1133">Transmembrane helix</keyword>
<feature type="domain" description="Myb-like" evidence="5">
    <location>
        <begin position="200"/>
        <end position="250"/>
    </location>
</feature>
<dbReference type="AlphaFoldDB" id="D7T7M2"/>
<proteinExistence type="predicted"/>
<dbReference type="STRING" id="29760.D7T7M2"/>
<gene>
    <name evidence="7" type="ordered locus">VIT_16s0039g01750</name>
</gene>
<dbReference type="HOGENOM" id="CLU_961112_0_0_1"/>
<feature type="transmembrane region" description="Helical" evidence="4">
    <location>
        <begin position="6"/>
        <end position="32"/>
    </location>
</feature>
<evidence type="ECO:0000256" key="3">
    <source>
        <dbReference type="ARBA" id="ARBA00023242"/>
    </source>
</evidence>
<dbReference type="GO" id="GO:0006355">
    <property type="term" value="P:regulation of DNA-templated transcription"/>
    <property type="evidence" value="ECO:0000318"/>
    <property type="project" value="GO_Central"/>
</dbReference>
<evidence type="ECO:0000256" key="1">
    <source>
        <dbReference type="ARBA" id="ARBA00004123"/>
    </source>
</evidence>
<dbReference type="Proteomes" id="UP000009183">
    <property type="component" value="Chromosome 16"/>
</dbReference>
<dbReference type="InterPro" id="IPR015495">
    <property type="entry name" value="Myb_TF_plants"/>
</dbReference>
<dbReference type="PANTHER" id="PTHR10641">
    <property type="entry name" value="MYB FAMILY TRANSCRIPTION FACTOR"/>
    <property type="match status" value="1"/>
</dbReference>
<dbReference type="PANTHER" id="PTHR10641:SF1103">
    <property type="entry name" value="TRANSCRIPTION FACTOR MYB72"/>
    <property type="match status" value="1"/>
</dbReference>
<evidence type="ECO:0000259" key="5">
    <source>
        <dbReference type="PROSITE" id="PS50090"/>
    </source>
</evidence>
<dbReference type="Gene3D" id="1.10.10.60">
    <property type="entry name" value="Homeodomain-like"/>
    <property type="match status" value="4"/>
</dbReference>